<reference evidence="3" key="2">
    <citation type="submission" date="2023-04" db="EMBL/GenBank/DDBJ databases">
        <authorList>
            <person name="Bruccoleri R.E."/>
            <person name="Oakeley E.J."/>
            <person name="Faust A.-M."/>
            <person name="Dessus-Babus S."/>
            <person name="Altorfer M."/>
            <person name="Burckhardt D."/>
            <person name="Oertli M."/>
            <person name="Naumann U."/>
            <person name="Petersen F."/>
            <person name="Wong J."/>
        </authorList>
    </citation>
    <scope>NUCLEOTIDE SEQUENCE</scope>
    <source>
        <strain evidence="3">GSM-AAB239-AS_SAM_17_03QT</strain>
        <tissue evidence="3">Leaf</tissue>
    </source>
</reference>
<keyword evidence="3" id="KW-0675">Receptor</keyword>
<feature type="signal peptide" evidence="2">
    <location>
        <begin position="1"/>
        <end position="18"/>
    </location>
</feature>
<keyword evidence="4" id="KW-1185">Reference proteome</keyword>
<proteinExistence type="predicted"/>
<feature type="region of interest" description="Disordered" evidence="1">
    <location>
        <begin position="96"/>
        <end position="122"/>
    </location>
</feature>
<name>A0AAX6E1S8_IRIPA</name>
<sequence>MTIFLSIIFSLRILIVNSHTSLYATPTTLIYTSLAVPLCSTTKSCPTSPSLHIQITEQPPSPPWVTIVPGSDTLTERHRTQAVRSNFPILHAVGVTSQPNHHHHPPYLPSYPGFLRSSSSRR</sequence>
<reference evidence="3" key="1">
    <citation type="journal article" date="2023" name="GigaByte">
        <title>Genome assembly of the bearded iris, Iris pallida Lam.</title>
        <authorList>
            <person name="Bruccoleri R.E."/>
            <person name="Oakeley E.J."/>
            <person name="Faust A.M.E."/>
            <person name="Altorfer M."/>
            <person name="Dessus-Babus S."/>
            <person name="Burckhardt D."/>
            <person name="Oertli M."/>
            <person name="Naumann U."/>
            <person name="Petersen F."/>
            <person name="Wong J."/>
        </authorList>
    </citation>
    <scope>NUCLEOTIDE SEQUENCE</scope>
    <source>
        <strain evidence="3">GSM-AAB239-AS_SAM_17_03QT</strain>
    </source>
</reference>
<evidence type="ECO:0000256" key="1">
    <source>
        <dbReference type="SAM" id="MobiDB-lite"/>
    </source>
</evidence>
<keyword evidence="3" id="KW-0808">Transferase</keyword>
<dbReference type="EMBL" id="JANAVB010040516">
    <property type="protein sequence ID" value="KAJ6798014.1"/>
    <property type="molecule type" value="Genomic_DNA"/>
</dbReference>
<protein>
    <submittedName>
        <fullName evidence="3">Proline-rich receptor-like protein kinase PERK2</fullName>
    </submittedName>
</protein>
<dbReference type="AlphaFoldDB" id="A0AAX6E1S8"/>
<keyword evidence="3" id="KW-0418">Kinase</keyword>
<keyword evidence="2" id="KW-0732">Signal</keyword>
<dbReference type="GO" id="GO:0016301">
    <property type="term" value="F:kinase activity"/>
    <property type="evidence" value="ECO:0007669"/>
    <property type="project" value="UniProtKB-KW"/>
</dbReference>
<evidence type="ECO:0000313" key="3">
    <source>
        <dbReference type="EMBL" id="KAJ6798014.1"/>
    </source>
</evidence>
<comment type="caution">
    <text evidence="3">The sequence shown here is derived from an EMBL/GenBank/DDBJ whole genome shotgun (WGS) entry which is preliminary data.</text>
</comment>
<accession>A0AAX6E1S8</accession>
<feature type="chain" id="PRO_5043791747" evidence="2">
    <location>
        <begin position="19"/>
        <end position="122"/>
    </location>
</feature>
<gene>
    <name evidence="3" type="ORF">M6B38_215425</name>
</gene>
<evidence type="ECO:0000256" key="2">
    <source>
        <dbReference type="SAM" id="SignalP"/>
    </source>
</evidence>
<evidence type="ECO:0000313" key="4">
    <source>
        <dbReference type="Proteomes" id="UP001140949"/>
    </source>
</evidence>
<dbReference type="Proteomes" id="UP001140949">
    <property type="component" value="Unassembled WGS sequence"/>
</dbReference>
<organism evidence="3 4">
    <name type="scientific">Iris pallida</name>
    <name type="common">Sweet iris</name>
    <dbReference type="NCBI Taxonomy" id="29817"/>
    <lineage>
        <taxon>Eukaryota</taxon>
        <taxon>Viridiplantae</taxon>
        <taxon>Streptophyta</taxon>
        <taxon>Embryophyta</taxon>
        <taxon>Tracheophyta</taxon>
        <taxon>Spermatophyta</taxon>
        <taxon>Magnoliopsida</taxon>
        <taxon>Liliopsida</taxon>
        <taxon>Asparagales</taxon>
        <taxon>Iridaceae</taxon>
        <taxon>Iridoideae</taxon>
        <taxon>Irideae</taxon>
        <taxon>Iris</taxon>
    </lineage>
</organism>